<reference evidence="1" key="2">
    <citation type="submission" date="2022-01" db="EMBL/GenBank/DDBJ databases">
        <authorList>
            <person name="Yamashiro T."/>
            <person name="Shiraishi A."/>
            <person name="Satake H."/>
            <person name="Nakayama K."/>
        </authorList>
    </citation>
    <scope>NUCLEOTIDE SEQUENCE</scope>
</reference>
<evidence type="ECO:0000313" key="2">
    <source>
        <dbReference type="Proteomes" id="UP001151760"/>
    </source>
</evidence>
<gene>
    <name evidence="1" type="ORF">Tco_0802329</name>
</gene>
<protein>
    <submittedName>
        <fullName evidence="1">Zinc finger, CCHC-type containing protein</fullName>
    </submittedName>
</protein>
<comment type="caution">
    <text evidence="1">The sequence shown here is derived from an EMBL/GenBank/DDBJ whole genome shotgun (WGS) entry which is preliminary data.</text>
</comment>
<reference evidence="1" key="1">
    <citation type="journal article" date="2022" name="Int. J. Mol. Sci.">
        <title>Draft Genome of Tanacetum Coccineum: Genomic Comparison of Closely Related Tanacetum-Family Plants.</title>
        <authorList>
            <person name="Yamashiro T."/>
            <person name="Shiraishi A."/>
            <person name="Nakayama K."/>
            <person name="Satake H."/>
        </authorList>
    </citation>
    <scope>NUCLEOTIDE SEQUENCE</scope>
</reference>
<sequence length="163" mass="18325">MNQQHWGEFVYNWLGIPGGGAISWASKKQTCITSSTIESEFVALAAAGKKAEWLKNLLLKISLWSKPIAPILSGMIVLLHWQRLIAICTMGSLDQWQRGKGDVGGRRRGCVLRHIMGRGLVGSLFLRMCLEPAEKEDEVVNFLMVNFFEKMLSMSMNKEEPPM</sequence>
<name>A0ABQ5A1F1_9ASTR</name>
<proteinExistence type="predicted"/>
<accession>A0ABQ5A1F1</accession>
<keyword evidence="2" id="KW-1185">Reference proteome</keyword>
<evidence type="ECO:0000313" key="1">
    <source>
        <dbReference type="EMBL" id="GJS95361.1"/>
    </source>
</evidence>
<dbReference type="EMBL" id="BQNB010011802">
    <property type="protein sequence ID" value="GJS95361.1"/>
    <property type="molecule type" value="Genomic_DNA"/>
</dbReference>
<organism evidence="1 2">
    <name type="scientific">Tanacetum coccineum</name>
    <dbReference type="NCBI Taxonomy" id="301880"/>
    <lineage>
        <taxon>Eukaryota</taxon>
        <taxon>Viridiplantae</taxon>
        <taxon>Streptophyta</taxon>
        <taxon>Embryophyta</taxon>
        <taxon>Tracheophyta</taxon>
        <taxon>Spermatophyta</taxon>
        <taxon>Magnoliopsida</taxon>
        <taxon>eudicotyledons</taxon>
        <taxon>Gunneridae</taxon>
        <taxon>Pentapetalae</taxon>
        <taxon>asterids</taxon>
        <taxon>campanulids</taxon>
        <taxon>Asterales</taxon>
        <taxon>Asteraceae</taxon>
        <taxon>Asteroideae</taxon>
        <taxon>Anthemideae</taxon>
        <taxon>Anthemidinae</taxon>
        <taxon>Tanacetum</taxon>
    </lineage>
</organism>
<dbReference type="CDD" id="cd09272">
    <property type="entry name" value="RNase_HI_RT_Ty1"/>
    <property type="match status" value="1"/>
</dbReference>
<dbReference type="Proteomes" id="UP001151760">
    <property type="component" value="Unassembled WGS sequence"/>
</dbReference>